<protein>
    <submittedName>
        <fullName evidence="1">Uncharacterized protein</fullName>
    </submittedName>
</protein>
<dbReference type="AlphaFoldDB" id="A0A1X7UF39"/>
<dbReference type="InParanoid" id="A0A1X7UF39"/>
<name>A0A1X7UF39_AMPQE</name>
<reference evidence="1" key="1">
    <citation type="submission" date="2017-05" db="UniProtKB">
        <authorList>
            <consortium name="EnsemblMetazoa"/>
        </authorList>
    </citation>
    <scope>IDENTIFICATION</scope>
</reference>
<dbReference type="EnsemblMetazoa" id="Aqu2.1.26255_001">
    <property type="protein sequence ID" value="Aqu2.1.26255_001"/>
    <property type="gene ID" value="Aqu2.1.26255"/>
</dbReference>
<proteinExistence type="predicted"/>
<accession>A0A1X7UF39</accession>
<evidence type="ECO:0000313" key="1">
    <source>
        <dbReference type="EnsemblMetazoa" id="Aqu2.1.26255_001"/>
    </source>
</evidence>
<sequence>MAVSVSDISSEIDRQIEEFLSQITEEQYQDFLNNSTQLLPKLDGSIDGGSKSLYGSSSTTTTAASSSKISASSRFAAPKDDEAVLAAQMSAIPETTKKALTGLAEFGNSGASAGNNLIVHTHHHLTYAVIRVPLIAG</sequence>
<organism evidence="1">
    <name type="scientific">Amphimedon queenslandica</name>
    <name type="common">Sponge</name>
    <dbReference type="NCBI Taxonomy" id="400682"/>
    <lineage>
        <taxon>Eukaryota</taxon>
        <taxon>Metazoa</taxon>
        <taxon>Porifera</taxon>
        <taxon>Demospongiae</taxon>
        <taxon>Heteroscleromorpha</taxon>
        <taxon>Haplosclerida</taxon>
        <taxon>Niphatidae</taxon>
        <taxon>Amphimedon</taxon>
    </lineage>
</organism>